<dbReference type="Proteomes" id="UP000521748">
    <property type="component" value="Unassembled WGS sequence"/>
</dbReference>
<protein>
    <recommendedName>
        <fullName evidence="3">Tryptophan--tRNA ligase</fullName>
    </recommendedName>
</protein>
<reference evidence="1 2" key="1">
    <citation type="submission" date="2020-07" db="EMBL/GenBank/DDBJ databases">
        <title>Sequencing the genomes of 1000 actinobacteria strains.</title>
        <authorList>
            <person name="Klenk H.-P."/>
        </authorList>
    </citation>
    <scope>NUCLEOTIDE SEQUENCE [LARGE SCALE GENOMIC DNA]</scope>
    <source>
        <strain evidence="1 2">DSM 102047</strain>
    </source>
</reference>
<gene>
    <name evidence="1" type="ORF">FHU41_000727</name>
</gene>
<dbReference type="RefSeq" id="WP_179388262.1">
    <property type="nucleotide sequence ID" value="NZ_JACBYQ010000001.1"/>
</dbReference>
<comment type="caution">
    <text evidence="1">The sequence shown here is derived from an EMBL/GenBank/DDBJ whole genome shotgun (WGS) entry which is preliminary data.</text>
</comment>
<evidence type="ECO:0000313" key="1">
    <source>
        <dbReference type="EMBL" id="NYE94506.1"/>
    </source>
</evidence>
<sequence length="72" mass="7926">MAESIGDGGAGRLKAVATDAVNDYFTPLRARRRELARLPEVALEILRRGNEHANELAEQTLGEVRQAMGMVY</sequence>
<dbReference type="Gene3D" id="1.10.240.10">
    <property type="entry name" value="Tyrosyl-Transfer RNA Synthetase"/>
    <property type="match status" value="1"/>
</dbReference>
<organism evidence="1 2">
    <name type="scientific">Psychromicrobium silvestre</name>
    <dbReference type="NCBI Taxonomy" id="1645614"/>
    <lineage>
        <taxon>Bacteria</taxon>
        <taxon>Bacillati</taxon>
        <taxon>Actinomycetota</taxon>
        <taxon>Actinomycetes</taxon>
        <taxon>Micrococcales</taxon>
        <taxon>Micrococcaceae</taxon>
        <taxon>Psychromicrobium</taxon>
    </lineage>
</organism>
<evidence type="ECO:0008006" key="3">
    <source>
        <dbReference type="Google" id="ProtNLM"/>
    </source>
</evidence>
<evidence type="ECO:0000313" key="2">
    <source>
        <dbReference type="Proteomes" id="UP000521748"/>
    </source>
</evidence>
<dbReference type="AlphaFoldDB" id="A0A7Y9S6B1"/>
<dbReference type="EMBL" id="JACBYQ010000001">
    <property type="protein sequence ID" value="NYE94506.1"/>
    <property type="molecule type" value="Genomic_DNA"/>
</dbReference>
<name>A0A7Y9S6B1_9MICC</name>
<accession>A0A7Y9S6B1</accession>
<dbReference type="SUPFAM" id="SSF52374">
    <property type="entry name" value="Nucleotidylyl transferase"/>
    <property type="match status" value="1"/>
</dbReference>
<keyword evidence="2" id="KW-1185">Reference proteome</keyword>
<proteinExistence type="predicted"/>